<keyword evidence="2" id="KW-1185">Reference proteome</keyword>
<dbReference type="OrthoDB" id="667337at2"/>
<comment type="caution">
    <text evidence="1">The sequence shown here is derived from an EMBL/GenBank/DDBJ whole genome shotgun (WGS) entry which is preliminary data.</text>
</comment>
<reference evidence="1 2" key="1">
    <citation type="submission" date="2019-03" db="EMBL/GenBank/DDBJ databases">
        <title>Genomic Encyclopedia of Archaeal and Bacterial Type Strains, Phase II (KMG-II): from individual species to whole genera.</title>
        <authorList>
            <person name="Goeker M."/>
        </authorList>
    </citation>
    <scope>NUCLEOTIDE SEQUENCE [LARGE SCALE GENOMIC DNA]</scope>
    <source>
        <strain evidence="1 2">DSM 28323</strain>
    </source>
</reference>
<evidence type="ECO:0008006" key="3">
    <source>
        <dbReference type="Google" id="ProtNLM"/>
    </source>
</evidence>
<dbReference type="PROSITE" id="PS51257">
    <property type="entry name" value="PROKAR_LIPOPROTEIN"/>
    <property type="match status" value="1"/>
</dbReference>
<organism evidence="1 2">
    <name type="scientific">Sediminibacterium goheungense</name>
    <dbReference type="NCBI Taxonomy" id="1086393"/>
    <lineage>
        <taxon>Bacteria</taxon>
        <taxon>Pseudomonadati</taxon>
        <taxon>Bacteroidota</taxon>
        <taxon>Chitinophagia</taxon>
        <taxon>Chitinophagales</taxon>
        <taxon>Chitinophagaceae</taxon>
        <taxon>Sediminibacterium</taxon>
    </lineage>
</organism>
<evidence type="ECO:0000313" key="2">
    <source>
        <dbReference type="Proteomes" id="UP000295741"/>
    </source>
</evidence>
<name>A0A4V3C4A2_9BACT</name>
<proteinExistence type="predicted"/>
<protein>
    <recommendedName>
        <fullName evidence="3">Lipoprotein</fullName>
    </recommendedName>
</protein>
<gene>
    <name evidence="1" type="ORF">BC659_3194</name>
</gene>
<dbReference type="RefSeq" id="WP_133475746.1">
    <property type="nucleotide sequence ID" value="NZ_SNWP01000014.1"/>
</dbReference>
<accession>A0A4V3C4A2</accession>
<dbReference type="AlphaFoldDB" id="A0A4V3C4A2"/>
<evidence type="ECO:0000313" key="1">
    <source>
        <dbReference type="EMBL" id="TDO25178.1"/>
    </source>
</evidence>
<dbReference type="EMBL" id="SNWP01000014">
    <property type="protein sequence ID" value="TDO25178.1"/>
    <property type="molecule type" value="Genomic_DNA"/>
</dbReference>
<sequence length="162" mass="18571">MSHRTYLILLFISITAGCQNSNTETTKTATDTTTMVIRADTIPAERTIVKKEPVAVYAEKVPDELNNWVFAISVYETKRRFHYIVRMQYKELRITDSIMVPNFGIEPTVQIQKDSSPFSCTLGFMDKKGNFKPLSRASVKEERLRFKKVASYAVGVYRTESK</sequence>
<dbReference type="Proteomes" id="UP000295741">
    <property type="component" value="Unassembled WGS sequence"/>
</dbReference>